<evidence type="ECO:0000313" key="10">
    <source>
        <dbReference type="Proteomes" id="UP000005239"/>
    </source>
</evidence>
<dbReference type="PANTHER" id="PTHR28580">
    <property type="entry name" value="GENERAL TRANSCRIPTION FACTOR IIH SUBUNIT 5"/>
    <property type="match status" value="1"/>
</dbReference>
<dbReference type="GO" id="GO:0000439">
    <property type="term" value="C:transcription factor TFIIH core complex"/>
    <property type="evidence" value="ECO:0007669"/>
    <property type="project" value="UniProtKB-UniRule"/>
</dbReference>
<evidence type="ECO:0000313" key="9">
    <source>
        <dbReference type="EnsemblMetazoa" id="PPA46732.1"/>
    </source>
</evidence>
<name>A0A8R1V2N3_PRIPA</name>
<gene>
    <name evidence="9" type="primary">WBGene00304511</name>
</gene>
<comment type="subcellular location">
    <subcellularLocation>
        <location evidence="1 8">Nucleus</location>
    </subcellularLocation>
</comment>
<sequence>ILIRMVNVKKGLMVTCDPAMKQLLIHLDETRALGSKFIVKELDDTHIFVDKEIQEVLDNKLDDLMEAMNPENTDK</sequence>
<keyword evidence="3 8" id="KW-0227">DNA damage</keyword>
<keyword evidence="7 8" id="KW-0539">Nucleus</keyword>
<dbReference type="AlphaFoldDB" id="A0A8R1V2N3"/>
<comment type="function">
    <text evidence="8">In NER, TFIIH acts by opening DNA around the lesion to allow the excision of the damaged oligonucleotide and its replacement by a new DNA fragment. In transcription, TFIIH has an essential role in transcription initiation. When the pre-initiation complex (PIC) has been established, TFIIH is required for promoter opening and promoter escape.</text>
</comment>
<evidence type="ECO:0000256" key="3">
    <source>
        <dbReference type="ARBA" id="ARBA00022763"/>
    </source>
</evidence>
<comment type="similarity">
    <text evidence="2 8">Belongs to the TFB5 family.</text>
</comment>
<dbReference type="GO" id="GO:0006289">
    <property type="term" value="P:nucleotide-excision repair"/>
    <property type="evidence" value="ECO:0007669"/>
    <property type="project" value="EnsemblMetazoa"/>
</dbReference>
<dbReference type="GO" id="GO:0003684">
    <property type="term" value="F:damaged DNA binding"/>
    <property type="evidence" value="ECO:0007669"/>
    <property type="project" value="EnsemblMetazoa"/>
</dbReference>
<protein>
    <recommendedName>
        <fullName evidence="8">General transcription and DNA repair factor IIH subunit TFB5</fullName>
    </recommendedName>
</protein>
<keyword evidence="6 8" id="KW-0234">DNA repair</keyword>
<dbReference type="PANTHER" id="PTHR28580:SF1">
    <property type="entry name" value="GENERAL TRANSCRIPTION FACTOR IIH SUBUNIT 5"/>
    <property type="match status" value="1"/>
</dbReference>
<evidence type="ECO:0000256" key="8">
    <source>
        <dbReference type="RuleBase" id="RU368032"/>
    </source>
</evidence>
<dbReference type="FunFam" id="3.30.70.1220:FF:000001">
    <property type="entry name" value="General transcription factor IIH subunit 5"/>
    <property type="match status" value="1"/>
</dbReference>
<reference evidence="9" key="2">
    <citation type="submission" date="2022-06" db="UniProtKB">
        <authorList>
            <consortium name="EnsemblMetazoa"/>
        </authorList>
    </citation>
    <scope>IDENTIFICATION</scope>
    <source>
        <strain evidence="9">PS312</strain>
    </source>
</reference>
<keyword evidence="4 8" id="KW-0805">Transcription regulation</keyword>
<evidence type="ECO:0000256" key="2">
    <source>
        <dbReference type="ARBA" id="ARBA00007470"/>
    </source>
</evidence>
<evidence type="ECO:0000256" key="7">
    <source>
        <dbReference type="ARBA" id="ARBA00023242"/>
    </source>
</evidence>
<dbReference type="Pfam" id="PF06331">
    <property type="entry name" value="Tfb5"/>
    <property type="match status" value="1"/>
</dbReference>
<dbReference type="SUPFAM" id="SSF142897">
    <property type="entry name" value="TFB5-like"/>
    <property type="match status" value="1"/>
</dbReference>
<evidence type="ECO:0000256" key="4">
    <source>
        <dbReference type="ARBA" id="ARBA00023015"/>
    </source>
</evidence>
<dbReference type="InterPro" id="IPR035935">
    <property type="entry name" value="TFB5-like_sf"/>
</dbReference>
<dbReference type="SMART" id="SM01395">
    <property type="entry name" value="Tbf5"/>
    <property type="match status" value="1"/>
</dbReference>
<comment type="subunit">
    <text evidence="8">Component of the 7-subunit TFIIH core complex.</text>
</comment>
<dbReference type="GO" id="GO:0006367">
    <property type="term" value="P:transcription initiation at RNA polymerase II promoter"/>
    <property type="evidence" value="ECO:0007669"/>
    <property type="project" value="UniProtKB-UniRule"/>
</dbReference>
<keyword evidence="5 8" id="KW-0804">Transcription</keyword>
<keyword evidence="10" id="KW-1185">Reference proteome</keyword>
<proteinExistence type="inferred from homology"/>
<dbReference type="InterPro" id="IPR009400">
    <property type="entry name" value="TFIIH_TTDA/Tfb5"/>
</dbReference>
<evidence type="ECO:0000256" key="6">
    <source>
        <dbReference type="ARBA" id="ARBA00023204"/>
    </source>
</evidence>
<organism evidence="9 10">
    <name type="scientific">Pristionchus pacificus</name>
    <name type="common">Parasitic nematode worm</name>
    <dbReference type="NCBI Taxonomy" id="54126"/>
    <lineage>
        <taxon>Eukaryota</taxon>
        <taxon>Metazoa</taxon>
        <taxon>Ecdysozoa</taxon>
        <taxon>Nematoda</taxon>
        <taxon>Chromadorea</taxon>
        <taxon>Rhabditida</taxon>
        <taxon>Rhabditina</taxon>
        <taxon>Diplogasteromorpha</taxon>
        <taxon>Diplogasteroidea</taxon>
        <taxon>Neodiplogasteridae</taxon>
        <taxon>Pristionchus</taxon>
    </lineage>
</organism>
<accession>A0A8R1V2N3</accession>
<reference evidence="10" key="1">
    <citation type="journal article" date="2008" name="Nat. Genet.">
        <title>The Pristionchus pacificus genome provides a unique perspective on nematode lifestyle and parasitism.</title>
        <authorList>
            <person name="Dieterich C."/>
            <person name="Clifton S.W."/>
            <person name="Schuster L.N."/>
            <person name="Chinwalla A."/>
            <person name="Delehaunty K."/>
            <person name="Dinkelacker I."/>
            <person name="Fulton L."/>
            <person name="Fulton R."/>
            <person name="Godfrey J."/>
            <person name="Minx P."/>
            <person name="Mitreva M."/>
            <person name="Roeseler W."/>
            <person name="Tian H."/>
            <person name="Witte H."/>
            <person name="Yang S.P."/>
            <person name="Wilson R.K."/>
            <person name="Sommer R.J."/>
        </authorList>
    </citation>
    <scope>NUCLEOTIDE SEQUENCE [LARGE SCALE GENOMIC DNA]</scope>
    <source>
        <strain evidence="10">PS312</strain>
    </source>
</reference>
<dbReference type="Proteomes" id="UP000005239">
    <property type="component" value="Unassembled WGS sequence"/>
</dbReference>
<evidence type="ECO:0000256" key="1">
    <source>
        <dbReference type="ARBA" id="ARBA00004123"/>
    </source>
</evidence>
<dbReference type="EnsemblMetazoa" id="PPA46732.1">
    <property type="protein sequence ID" value="PPA46732.1"/>
    <property type="gene ID" value="WBGene00304511"/>
</dbReference>
<dbReference type="OrthoDB" id="354at2759"/>
<evidence type="ECO:0000256" key="5">
    <source>
        <dbReference type="ARBA" id="ARBA00023163"/>
    </source>
</evidence>
<dbReference type="Gene3D" id="3.30.70.1220">
    <property type="entry name" value="TFB5-like"/>
    <property type="match status" value="1"/>
</dbReference>